<protein>
    <submittedName>
        <fullName evidence="9">Steroid 17-alpha-hydroxylase/17,20 lyase</fullName>
    </submittedName>
</protein>
<accession>A0ABM0JGL5</accession>
<dbReference type="GO" id="GO:0016829">
    <property type="term" value="F:lyase activity"/>
    <property type="evidence" value="ECO:0007669"/>
    <property type="project" value="UniProtKB-KW"/>
</dbReference>
<dbReference type="Proteomes" id="UP000694888">
    <property type="component" value="Unplaced"/>
</dbReference>
<dbReference type="PANTHER" id="PTHR24289:SF1">
    <property type="entry name" value="STEROID 17-ALPHA-HYDROXYLASE_17,20 LYASE"/>
    <property type="match status" value="1"/>
</dbReference>
<evidence type="ECO:0000256" key="5">
    <source>
        <dbReference type="ARBA" id="ARBA00023004"/>
    </source>
</evidence>
<keyword evidence="5 7" id="KW-0408">Iron</keyword>
<sequence length="515" mass="59537">MDPCTLPVLGLCLIVLGWLYQRQIRTKDKQLYGRAIPGPTGWRSMKAFLSGAFNNNLHIFAWECARRYGDVVQVTLGSQATIFLNNPKTIRKLFSDNDIKRFSNDRPPSFIGKYIVYDTHNMAFTHRTSVQQQRRKVFHRVLKFYGENVCRIEGIIVKVLSKLTEHMKNKSEIELTDLVSDTVLEMIYILLAGDLTSKSQESMNVLRHFNRKWEQFFVFEIETVLQCFPFLRKVPGLPFKRKYETLLQARDDVMEHYFHDMKNTYSKDQERGIVDYLLTAQAELLESGDDFTITDDTIKASICETTAAAYVSSTSTVSTLFLILLQHPDIQEKMYTEIAGVVGAEETPQLLHRSQLPYVEATILETLRYTTVSPFLLPHYTRTDISFEGMHIPRNSVLVMNAWHCHRREDLWEDPWTFKPERFLNEKGELLASNHPVRMNLVAFGAGSRQCPGETFSKSRLFLIVATLLNNFEFFPLEGVPLPSEDPRDWPDGNVIKAPEPFRCGLRKRHYETKA</sequence>
<dbReference type="InterPro" id="IPR001128">
    <property type="entry name" value="Cyt_P450"/>
</dbReference>
<evidence type="ECO:0000256" key="7">
    <source>
        <dbReference type="RuleBase" id="RU000461"/>
    </source>
</evidence>
<evidence type="ECO:0000256" key="1">
    <source>
        <dbReference type="ARBA" id="ARBA00010617"/>
    </source>
</evidence>
<name>A0ABM0JGL5_APLCA</name>
<organism evidence="8 9">
    <name type="scientific">Aplysia californica</name>
    <name type="common">California sea hare</name>
    <dbReference type="NCBI Taxonomy" id="6500"/>
    <lineage>
        <taxon>Eukaryota</taxon>
        <taxon>Metazoa</taxon>
        <taxon>Spiralia</taxon>
        <taxon>Lophotrochozoa</taxon>
        <taxon>Mollusca</taxon>
        <taxon>Gastropoda</taxon>
        <taxon>Heterobranchia</taxon>
        <taxon>Euthyneura</taxon>
        <taxon>Tectipleura</taxon>
        <taxon>Aplysiida</taxon>
        <taxon>Aplysioidea</taxon>
        <taxon>Aplysiidae</taxon>
        <taxon>Aplysia</taxon>
    </lineage>
</organism>
<proteinExistence type="inferred from homology"/>
<dbReference type="PANTHER" id="PTHR24289">
    <property type="entry name" value="STEROID 17-ALPHA-HYDROXYLASE/17,20 LYASE"/>
    <property type="match status" value="1"/>
</dbReference>
<dbReference type="RefSeq" id="XP_005093234.1">
    <property type="nucleotide sequence ID" value="XM_005093177.3"/>
</dbReference>
<reference evidence="9" key="1">
    <citation type="submission" date="2025-08" db="UniProtKB">
        <authorList>
            <consortium name="RefSeq"/>
        </authorList>
    </citation>
    <scope>IDENTIFICATION</scope>
</reference>
<dbReference type="PRINTS" id="PR00463">
    <property type="entry name" value="EP450I"/>
</dbReference>
<evidence type="ECO:0000256" key="2">
    <source>
        <dbReference type="ARBA" id="ARBA00022617"/>
    </source>
</evidence>
<evidence type="ECO:0000256" key="4">
    <source>
        <dbReference type="ARBA" id="ARBA00023002"/>
    </source>
</evidence>
<evidence type="ECO:0000256" key="3">
    <source>
        <dbReference type="ARBA" id="ARBA00022723"/>
    </source>
</evidence>
<dbReference type="InterPro" id="IPR002401">
    <property type="entry name" value="Cyt_P450_E_grp-I"/>
</dbReference>
<keyword evidence="2 7" id="KW-0349">Heme</keyword>
<dbReference type="Pfam" id="PF00067">
    <property type="entry name" value="p450"/>
    <property type="match status" value="1"/>
</dbReference>
<evidence type="ECO:0000313" key="9">
    <source>
        <dbReference type="RefSeq" id="XP_005093234.1"/>
    </source>
</evidence>
<gene>
    <name evidence="9" type="primary">LOC101859689</name>
</gene>
<dbReference type="InterPro" id="IPR017972">
    <property type="entry name" value="Cyt_P450_CS"/>
</dbReference>
<evidence type="ECO:0000256" key="6">
    <source>
        <dbReference type="ARBA" id="ARBA00023033"/>
    </source>
</evidence>
<dbReference type="SUPFAM" id="SSF48264">
    <property type="entry name" value="Cytochrome P450"/>
    <property type="match status" value="1"/>
</dbReference>
<comment type="similarity">
    <text evidence="1 7">Belongs to the cytochrome P450 family.</text>
</comment>
<keyword evidence="8" id="KW-1185">Reference proteome</keyword>
<keyword evidence="4 7" id="KW-0560">Oxidoreductase</keyword>
<keyword evidence="6 7" id="KW-0503">Monooxygenase</keyword>
<keyword evidence="3 7" id="KW-0479">Metal-binding</keyword>
<keyword evidence="9" id="KW-0456">Lyase</keyword>
<dbReference type="PROSITE" id="PS00086">
    <property type="entry name" value="CYTOCHROME_P450"/>
    <property type="match status" value="1"/>
</dbReference>
<dbReference type="GeneID" id="101859689"/>
<evidence type="ECO:0000313" key="8">
    <source>
        <dbReference type="Proteomes" id="UP000694888"/>
    </source>
</evidence>
<dbReference type="Gene3D" id="1.10.630.10">
    <property type="entry name" value="Cytochrome P450"/>
    <property type="match status" value="1"/>
</dbReference>
<dbReference type="InterPro" id="IPR036396">
    <property type="entry name" value="Cyt_P450_sf"/>
</dbReference>